<dbReference type="SMART" id="SM00220">
    <property type="entry name" value="S_TKc"/>
    <property type="match status" value="1"/>
</dbReference>
<dbReference type="AlphaFoldDB" id="A0A4Y9YYG5"/>
<gene>
    <name evidence="7" type="ORF">EVJ58_g1713</name>
</gene>
<dbReference type="Gene3D" id="1.10.510.10">
    <property type="entry name" value="Transferase(Phosphotransferase) domain 1"/>
    <property type="match status" value="1"/>
</dbReference>
<organism evidence="7 8">
    <name type="scientific">Rhodofomes roseus</name>
    <dbReference type="NCBI Taxonomy" id="34475"/>
    <lineage>
        <taxon>Eukaryota</taxon>
        <taxon>Fungi</taxon>
        <taxon>Dikarya</taxon>
        <taxon>Basidiomycota</taxon>
        <taxon>Agaricomycotina</taxon>
        <taxon>Agaricomycetes</taxon>
        <taxon>Polyporales</taxon>
        <taxon>Rhodofomes</taxon>
    </lineage>
</organism>
<dbReference type="PROSITE" id="PS50011">
    <property type="entry name" value="PROTEIN_KINASE_DOM"/>
    <property type="match status" value="1"/>
</dbReference>
<keyword evidence="1" id="KW-0723">Serine/threonine-protein kinase</keyword>
<proteinExistence type="predicted"/>
<name>A0A4Y9YYG5_9APHY</name>
<dbReference type="PANTHER" id="PTHR24349">
    <property type="entry name" value="SERINE/THREONINE-PROTEIN KINASE"/>
    <property type="match status" value="1"/>
</dbReference>
<keyword evidence="3" id="KW-0547">Nucleotide-binding</keyword>
<evidence type="ECO:0000256" key="4">
    <source>
        <dbReference type="ARBA" id="ARBA00022777"/>
    </source>
</evidence>
<dbReference type="STRING" id="34475.A0A4Y9YYG5"/>
<dbReference type="EMBL" id="SEKV01000057">
    <property type="protein sequence ID" value="TFY67312.1"/>
    <property type="molecule type" value="Genomic_DNA"/>
</dbReference>
<feature type="domain" description="Protein kinase" evidence="6">
    <location>
        <begin position="18"/>
        <end position="196"/>
    </location>
</feature>
<evidence type="ECO:0000256" key="1">
    <source>
        <dbReference type="ARBA" id="ARBA00022527"/>
    </source>
</evidence>
<comment type="caution">
    <text evidence="7">The sequence shown here is derived from an EMBL/GenBank/DDBJ whole genome shotgun (WGS) entry which is preliminary data.</text>
</comment>
<dbReference type="InterPro" id="IPR050205">
    <property type="entry name" value="CDPK_Ser/Thr_kinases"/>
</dbReference>
<protein>
    <recommendedName>
        <fullName evidence="6">Protein kinase domain-containing protein</fullName>
    </recommendedName>
</protein>
<dbReference type="Pfam" id="PF00069">
    <property type="entry name" value="Pkinase"/>
    <property type="match status" value="1"/>
</dbReference>
<evidence type="ECO:0000259" key="6">
    <source>
        <dbReference type="PROSITE" id="PS50011"/>
    </source>
</evidence>
<dbReference type="InterPro" id="IPR000719">
    <property type="entry name" value="Prot_kinase_dom"/>
</dbReference>
<dbReference type="Proteomes" id="UP000298390">
    <property type="component" value="Unassembled WGS sequence"/>
</dbReference>
<keyword evidence="4" id="KW-0418">Kinase</keyword>
<sequence>MPIALPDFTGTMIDAGRLELLQYVGAGACAEVYLAIDHRASASSSDPIRRAVKIVPKAGLSKRDTQRQRREIANQRLVSDVPGVLELLDAIEDDAYFYLVTDYRDCDLLDLILEGVSFERKDERIRSVFVQILDAVQGCHQKGMYHCALTPENILCNLFVVRGTSNLSRGETNCTITIPGSPQTRDRRRLYKINAY</sequence>
<evidence type="ECO:0000313" key="7">
    <source>
        <dbReference type="EMBL" id="TFY67312.1"/>
    </source>
</evidence>
<dbReference type="GO" id="GO:0005524">
    <property type="term" value="F:ATP binding"/>
    <property type="evidence" value="ECO:0007669"/>
    <property type="project" value="UniProtKB-KW"/>
</dbReference>
<evidence type="ECO:0000256" key="5">
    <source>
        <dbReference type="ARBA" id="ARBA00022840"/>
    </source>
</evidence>
<dbReference type="SUPFAM" id="SSF56112">
    <property type="entry name" value="Protein kinase-like (PK-like)"/>
    <property type="match status" value="1"/>
</dbReference>
<reference evidence="7 8" key="1">
    <citation type="submission" date="2019-01" db="EMBL/GenBank/DDBJ databases">
        <title>Genome sequencing of the rare red list fungi Fomitopsis rosea.</title>
        <authorList>
            <person name="Buettner E."/>
            <person name="Kellner H."/>
        </authorList>
    </citation>
    <scope>NUCLEOTIDE SEQUENCE [LARGE SCALE GENOMIC DNA]</scope>
    <source>
        <strain evidence="7 8">DSM 105464</strain>
    </source>
</reference>
<evidence type="ECO:0000313" key="8">
    <source>
        <dbReference type="Proteomes" id="UP000298390"/>
    </source>
</evidence>
<dbReference type="InterPro" id="IPR011009">
    <property type="entry name" value="Kinase-like_dom_sf"/>
</dbReference>
<accession>A0A4Y9YYG5</accession>
<evidence type="ECO:0000256" key="2">
    <source>
        <dbReference type="ARBA" id="ARBA00022679"/>
    </source>
</evidence>
<keyword evidence="5" id="KW-0067">ATP-binding</keyword>
<dbReference type="GO" id="GO:0004674">
    <property type="term" value="F:protein serine/threonine kinase activity"/>
    <property type="evidence" value="ECO:0007669"/>
    <property type="project" value="UniProtKB-KW"/>
</dbReference>
<keyword evidence="2" id="KW-0808">Transferase</keyword>
<evidence type="ECO:0000256" key="3">
    <source>
        <dbReference type="ARBA" id="ARBA00022741"/>
    </source>
</evidence>